<evidence type="ECO:0000313" key="2">
    <source>
        <dbReference type="Proteomes" id="UP000887566"/>
    </source>
</evidence>
<dbReference type="Pfam" id="PF01674">
    <property type="entry name" value="Lipase_2"/>
    <property type="match status" value="1"/>
</dbReference>
<dbReference type="GO" id="GO:0016042">
    <property type="term" value="P:lipid catabolic process"/>
    <property type="evidence" value="ECO:0007669"/>
    <property type="project" value="InterPro"/>
</dbReference>
<dbReference type="GO" id="GO:0016298">
    <property type="term" value="F:lipase activity"/>
    <property type="evidence" value="ECO:0007669"/>
    <property type="project" value="TreeGrafter"/>
</dbReference>
<dbReference type="SUPFAM" id="SSF53474">
    <property type="entry name" value="alpha/beta-Hydrolases"/>
    <property type="match status" value="1"/>
</dbReference>
<evidence type="ECO:0000313" key="3">
    <source>
        <dbReference type="WBParaSite" id="PSAMB.scaffold2970size20307.g19774.t1"/>
    </source>
</evidence>
<feature type="signal peptide" evidence="1">
    <location>
        <begin position="1"/>
        <end position="19"/>
    </location>
</feature>
<dbReference type="PANTHER" id="PTHR32015">
    <property type="entry name" value="FASTING INDUCED LIPASE"/>
    <property type="match status" value="1"/>
</dbReference>
<dbReference type="InterPro" id="IPR002918">
    <property type="entry name" value="Lipase_EstA/Esterase_EstB"/>
</dbReference>
<dbReference type="PANTHER" id="PTHR32015:SF3">
    <property type="entry name" value="TRIACYLGLYCEROL LIPASE"/>
    <property type="match status" value="1"/>
</dbReference>
<sequence>MSPSLSTIVFLLCIHLLNAKFTEDFNNFLTITYGAGMQQQLERNDLGNDGSFGGRSTPGEVLPRRAVILVHGITNKATTFRGVADHFVSKGYLQSELYATTWGDAGKTKIPLVSLNCAYVKQVRNLIIAVRQYTGQQVDVIGYSMGSPVARKAILGGYCVDTRENLGAPLTDMVDTFIGVAGANYGSALCIIPIPGTCNQQNGLSCGSQFLTDINRQSRYEGRHIYAIYSTGDDVVGYQTCGQVASAIPGMDGGVQKTGLKHNDVVLHTSEEQYQFIVNRSGGTVGQPPVAAGGGGGGGAAGTIQTLQKVIGGASGIAGFLQRLG</sequence>
<dbReference type="InterPro" id="IPR029058">
    <property type="entry name" value="AB_hydrolase_fold"/>
</dbReference>
<evidence type="ECO:0000256" key="1">
    <source>
        <dbReference type="SAM" id="SignalP"/>
    </source>
</evidence>
<dbReference type="AlphaFoldDB" id="A0A914W1K4"/>
<dbReference type="Gene3D" id="3.40.50.1820">
    <property type="entry name" value="alpha/beta hydrolase"/>
    <property type="match status" value="1"/>
</dbReference>
<organism evidence="2 3">
    <name type="scientific">Plectus sambesii</name>
    <dbReference type="NCBI Taxonomy" id="2011161"/>
    <lineage>
        <taxon>Eukaryota</taxon>
        <taxon>Metazoa</taxon>
        <taxon>Ecdysozoa</taxon>
        <taxon>Nematoda</taxon>
        <taxon>Chromadorea</taxon>
        <taxon>Plectida</taxon>
        <taxon>Plectina</taxon>
        <taxon>Plectoidea</taxon>
        <taxon>Plectidae</taxon>
        <taxon>Plectus</taxon>
    </lineage>
</organism>
<reference evidence="3" key="1">
    <citation type="submission" date="2022-11" db="UniProtKB">
        <authorList>
            <consortium name="WormBaseParasite"/>
        </authorList>
    </citation>
    <scope>IDENTIFICATION</scope>
</reference>
<dbReference type="WBParaSite" id="PSAMB.scaffold2970size20307.g19774.t1">
    <property type="protein sequence ID" value="PSAMB.scaffold2970size20307.g19774.t1"/>
    <property type="gene ID" value="PSAMB.scaffold2970size20307.g19774"/>
</dbReference>
<keyword evidence="2" id="KW-1185">Reference proteome</keyword>
<protein>
    <submittedName>
        <fullName evidence="3">Uncharacterized protein</fullName>
    </submittedName>
</protein>
<dbReference type="Proteomes" id="UP000887566">
    <property type="component" value="Unplaced"/>
</dbReference>
<proteinExistence type="predicted"/>
<feature type="chain" id="PRO_5037297900" evidence="1">
    <location>
        <begin position="20"/>
        <end position="325"/>
    </location>
</feature>
<accession>A0A914W1K4</accession>
<name>A0A914W1K4_9BILA</name>
<dbReference type="FunFam" id="3.40.50.1820:FF:000377">
    <property type="entry name" value="LIPaSe related"/>
    <property type="match status" value="1"/>
</dbReference>
<keyword evidence="1" id="KW-0732">Signal</keyword>